<evidence type="ECO:0000313" key="2">
    <source>
        <dbReference type="Proteomes" id="UP000184693"/>
    </source>
</evidence>
<proteinExistence type="predicted"/>
<gene>
    <name evidence="1" type="ORF">SAMN05444168_2419</name>
</gene>
<evidence type="ECO:0000313" key="1">
    <source>
        <dbReference type="EMBL" id="SIO07159.1"/>
    </source>
</evidence>
<organism evidence="1 2">
    <name type="scientific">Paraburkholderia phenazinium</name>
    <dbReference type="NCBI Taxonomy" id="60549"/>
    <lineage>
        <taxon>Bacteria</taxon>
        <taxon>Pseudomonadati</taxon>
        <taxon>Pseudomonadota</taxon>
        <taxon>Betaproteobacteria</taxon>
        <taxon>Burkholderiales</taxon>
        <taxon>Burkholderiaceae</taxon>
        <taxon>Paraburkholderia</taxon>
    </lineage>
</organism>
<reference evidence="1 2" key="1">
    <citation type="submission" date="2016-11" db="EMBL/GenBank/DDBJ databases">
        <authorList>
            <person name="Jaros S."/>
            <person name="Januszkiewicz K."/>
            <person name="Wedrychowicz H."/>
        </authorList>
    </citation>
    <scope>NUCLEOTIDE SEQUENCE [LARGE SCALE GENOMIC DNA]</scope>
    <source>
        <strain evidence="1 2">GAS86</strain>
    </source>
</reference>
<sequence length="87" mass="10265">MSWDFSPAFAAAFIKQKERDRWMVTTRSKRGTFPQLWEISLFHLGLRPLTGQLNRLRKRVRVVLSGLARVGRASPIIKRNTRFRRLI</sequence>
<dbReference type="EMBL" id="FSRM01000001">
    <property type="protein sequence ID" value="SIO07159.1"/>
    <property type="molecule type" value="Genomic_DNA"/>
</dbReference>
<dbReference type="AlphaFoldDB" id="A0A1N6GHZ0"/>
<name>A0A1N6GHZ0_9BURK</name>
<dbReference type="Proteomes" id="UP000184693">
    <property type="component" value="Unassembled WGS sequence"/>
</dbReference>
<protein>
    <submittedName>
        <fullName evidence="1">Uncharacterized protein</fullName>
    </submittedName>
</protein>
<accession>A0A1N6GHZ0</accession>